<reference evidence="2 3" key="1">
    <citation type="journal article" date="2014" name="Int. J. Syst. Evol. Microbiol.">
        <title>Sneathiella chungangensis sp. nov., isolated from a marine sand, and emended description of the genus Sneathiella.</title>
        <authorList>
            <person name="Siamphan C."/>
            <person name="Kim H."/>
            <person name="Lee J.S."/>
            <person name="Kim W."/>
        </authorList>
    </citation>
    <scope>NUCLEOTIDE SEQUENCE [LARGE SCALE GENOMIC DNA]</scope>
    <source>
        <strain evidence="2 3">KCTC 32476</strain>
    </source>
</reference>
<dbReference type="InterPro" id="IPR039422">
    <property type="entry name" value="MarR/SlyA-like"/>
</dbReference>
<evidence type="ECO:0000313" key="2">
    <source>
        <dbReference type="EMBL" id="MZR20800.1"/>
    </source>
</evidence>
<dbReference type="SMART" id="SM00347">
    <property type="entry name" value="HTH_MARR"/>
    <property type="match status" value="1"/>
</dbReference>
<sequence>MESIESCISFLSGKAAQNIARHSRSRLGQHDITPIQFAVLQAVWEAPGRKASDLTAYLLIDSATITGVIDRLCRIDMLERRPDASDRRANRLFLTPTGAALIGELQAQMDHLNAEVANAFGEDADKLWDLLKRLAAFQPTKGKTAHV</sequence>
<feature type="domain" description="HTH marR-type" evidence="1">
    <location>
        <begin position="1"/>
        <end position="136"/>
    </location>
</feature>
<dbReference type="AlphaFoldDB" id="A0A845MBG9"/>
<dbReference type="GO" id="GO:0006950">
    <property type="term" value="P:response to stress"/>
    <property type="evidence" value="ECO:0007669"/>
    <property type="project" value="TreeGrafter"/>
</dbReference>
<dbReference type="RefSeq" id="WP_161337224.1">
    <property type="nucleotide sequence ID" value="NZ_JBHSDG010000002.1"/>
</dbReference>
<gene>
    <name evidence="2" type="ORF">GQF03_00470</name>
</gene>
<dbReference type="Gene3D" id="1.10.10.10">
    <property type="entry name" value="Winged helix-like DNA-binding domain superfamily/Winged helix DNA-binding domain"/>
    <property type="match status" value="1"/>
</dbReference>
<evidence type="ECO:0000313" key="3">
    <source>
        <dbReference type="Proteomes" id="UP000445696"/>
    </source>
</evidence>
<dbReference type="InterPro" id="IPR036388">
    <property type="entry name" value="WH-like_DNA-bd_sf"/>
</dbReference>
<dbReference type="SUPFAM" id="SSF46785">
    <property type="entry name" value="Winged helix' DNA-binding domain"/>
    <property type="match status" value="1"/>
</dbReference>
<dbReference type="PROSITE" id="PS50995">
    <property type="entry name" value="HTH_MARR_2"/>
    <property type="match status" value="1"/>
</dbReference>
<protein>
    <submittedName>
        <fullName evidence="2">MarR family transcriptional regulator</fullName>
    </submittedName>
</protein>
<name>A0A845MBG9_9PROT</name>
<dbReference type="EMBL" id="WTVA01000001">
    <property type="protein sequence ID" value="MZR20800.1"/>
    <property type="molecule type" value="Genomic_DNA"/>
</dbReference>
<dbReference type="InterPro" id="IPR000835">
    <property type="entry name" value="HTH_MarR-typ"/>
</dbReference>
<dbReference type="Pfam" id="PF01047">
    <property type="entry name" value="MarR"/>
    <property type="match status" value="1"/>
</dbReference>
<organism evidence="2 3">
    <name type="scientific">Sneathiella chungangensis</name>
    <dbReference type="NCBI Taxonomy" id="1418234"/>
    <lineage>
        <taxon>Bacteria</taxon>
        <taxon>Pseudomonadati</taxon>
        <taxon>Pseudomonadota</taxon>
        <taxon>Alphaproteobacteria</taxon>
        <taxon>Sneathiellales</taxon>
        <taxon>Sneathiellaceae</taxon>
        <taxon>Sneathiella</taxon>
    </lineage>
</organism>
<evidence type="ECO:0000259" key="1">
    <source>
        <dbReference type="PROSITE" id="PS50995"/>
    </source>
</evidence>
<dbReference type="PANTHER" id="PTHR33164:SF43">
    <property type="entry name" value="HTH-TYPE TRANSCRIPTIONAL REPRESSOR YETL"/>
    <property type="match status" value="1"/>
</dbReference>
<dbReference type="GO" id="GO:0003700">
    <property type="term" value="F:DNA-binding transcription factor activity"/>
    <property type="evidence" value="ECO:0007669"/>
    <property type="project" value="InterPro"/>
</dbReference>
<proteinExistence type="predicted"/>
<dbReference type="Proteomes" id="UP000445696">
    <property type="component" value="Unassembled WGS sequence"/>
</dbReference>
<keyword evidence="3" id="KW-1185">Reference proteome</keyword>
<accession>A0A845MBG9</accession>
<dbReference type="PANTHER" id="PTHR33164">
    <property type="entry name" value="TRANSCRIPTIONAL REGULATOR, MARR FAMILY"/>
    <property type="match status" value="1"/>
</dbReference>
<dbReference type="InterPro" id="IPR036390">
    <property type="entry name" value="WH_DNA-bd_sf"/>
</dbReference>
<comment type="caution">
    <text evidence="2">The sequence shown here is derived from an EMBL/GenBank/DDBJ whole genome shotgun (WGS) entry which is preliminary data.</text>
</comment>
<dbReference type="OrthoDB" id="7349109at2"/>